<comment type="caution">
    <text evidence="14">The sequence shown here is derived from an EMBL/GenBank/DDBJ whole genome shotgun (WGS) entry which is preliminary data.</text>
</comment>
<keyword evidence="4" id="KW-0808">Transferase</keyword>
<evidence type="ECO:0000256" key="8">
    <source>
        <dbReference type="ARBA" id="ARBA00023012"/>
    </source>
</evidence>
<keyword evidence="15" id="KW-1185">Reference proteome</keyword>
<feature type="domain" description="Histidine kinase" evidence="13">
    <location>
        <begin position="441"/>
        <end position="649"/>
    </location>
</feature>
<keyword evidence="9" id="KW-0564">Palmitate</keyword>
<organism evidence="14 15">
    <name type="scientific">Aeribacillus alveayuensis</name>
    <dbReference type="NCBI Taxonomy" id="279215"/>
    <lineage>
        <taxon>Bacteria</taxon>
        <taxon>Bacillati</taxon>
        <taxon>Bacillota</taxon>
        <taxon>Bacilli</taxon>
        <taxon>Bacillales</taxon>
        <taxon>Bacillaceae</taxon>
        <taxon>Aeribacillus</taxon>
    </lineage>
</organism>
<dbReference type="SUPFAM" id="SSF55874">
    <property type="entry name" value="ATPase domain of HSP90 chaperone/DNA topoisomerase II/histidine kinase"/>
    <property type="match status" value="1"/>
</dbReference>
<dbReference type="InterPro" id="IPR036097">
    <property type="entry name" value="HisK_dim/P_sf"/>
</dbReference>
<gene>
    <name evidence="14" type="ORF">J2S06_000902</name>
</gene>
<dbReference type="InterPro" id="IPR005467">
    <property type="entry name" value="His_kinase_dom"/>
</dbReference>
<dbReference type="InterPro" id="IPR036890">
    <property type="entry name" value="HATPase_C_sf"/>
</dbReference>
<dbReference type="InterPro" id="IPR003661">
    <property type="entry name" value="HisK_dim/P_dom"/>
</dbReference>
<evidence type="ECO:0000256" key="1">
    <source>
        <dbReference type="ARBA" id="ARBA00000085"/>
    </source>
</evidence>
<dbReference type="PANTHER" id="PTHR43065:SF10">
    <property type="entry name" value="PEROXIDE STRESS-ACTIVATED HISTIDINE KINASE MAK3"/>
    <property type="match status" value="1"/>
</dbReference>
<keyword evidence="10" id="KW-0449">Lipoprotein</keyword>
<evidence type="ECO:0000256" key="5">
    <source>
        <dbReference type="ARBA" id="ARBA00022741"/>
    </source>
</evidence>
<dbReference type="SMART" id="SM00079">
    <property type="entry name" value="PBPe"/>
    <property type="match status" value="1"/>
</dbReference>
<dbReference type="SMART" id="SM00387">
    <property type="entry name" value="HATPase_c"/>
    <property type="match status" value="1"/>
</dbReference>
<evidence type="ECO:0000313" key="15">
    <source>
        <dbReference type="Proteomes" id="UP001225646"/>
    </source>
</evidence>
<evidence type="ECO:0000256" key="9">
    <source>
        <dbReference type="ARBA" id="ARBA00023139"/>
    </source>
</evidence>
<keyword evidence="7" id="KW-0067">ATP-binding</keyword>
<evidence type="ECO:0000256" key="12">
    <source>
        <dbReference type="SAM" id="Phobius"/>
    </source>
</evidence>
<keyword evidence="5" id="KW-0547">Nucleotide-binding</keyword>
<dbReference type="EC" id="2.7.13.3" evidence="2"/>
<dbReference type="SUPFAM" id="SSF55785">
    <property type="entry name" value="PYP-like sensor domain (PAS domain)"/>
    <property type="match status" value="1"/>
</dbReference>
<dbReference type="InterPro" id="IPR004358">
    <property type="entry name" value="Sig_transdc_His_kin-like_C"/>
</dbReference>
<evidence type="ECO:0000256" key="10">
    <source>
        <dbReference type="ARBA" id="ARBA00023288"/>
    </source>
</evidence>
<evidence type="ECO:0000256" key="4">
    <source>
        <dbReference type="ARBA" id="ARBA00022679"/>
    </source>
</evidence>
<dbReference type="Pfam" id="PF00497">
    <property type="entry name" value="SBP_bac_3"/>
    <property type="match status" value="1"/>
</dbReference>
<accession>A0ABT9VLI1</accession>
<name>A0ABT9VLI1_9BACI</name>
<proteinExistence type="predicted"/>
<evidence type="ECO:0000259" key="13">
    <source>
        <dbReference type="PROSITE" id="PS50109"/>
    </source>
</evidence>
<dbReference type="RefSeq" id="WP_419151405.1">
    <property type="nucleotide sequence ID" value="NZ_JAUSTR010000001.1"/>
</dbReference>
<dbReference type="InterPro" id="IPR035965">
    <property type="entry name" value="PAS-like_dom_sf"/>
</dbReference>
<dbReference type="CDD" id="cd13704">
    <property type="entry name" value="PBP2_HisK"/>
    <property type="match status" value="1"/>
</dbReference>
<dbReference type="Pfam" id="PF00512">
    <property type="entry name" value="HisKA"/>
    <property type="match status" value="1"/>
</dbReference>
<dbReference type="CDD" id="cd00082">
    <property type="entry name" value="HisKA"/>
    <property type="match status" value="1"/>
</dbReference>
<dbReference type="SMART" id="SM00062">
    <property type="entry name" value="PBPb"/>
    <property type="match status" value="1"/>
</dbReference>
<dbReference type="InterPro" id="IPR001638">
    <property type="entry name" value="Solute-binding_3/MltF_N"/>
</dbReference>
<dbReference type="PRINTS" id="PR00344">
    <property type="entry name" value="BCTRLSENSOR"/>
</dbReference>
<keyword evidence="12" id="KW-0812">Transmembrane</keyword>
<sequence length="655" mass="75481">MFIRRMIGMIVFLTVFLYCYIDENVEAKEQVLRVAGDDSLPPFSYINEQGKLEGFSIDLFNAIAKAQGMQVEYIPMDLSQSMEVLKSGKIDAVIGMKYTAERDERFDFSEYYFTISESIVVPKDQDEIKYLTDLKGKLVAIQRNHVAFNLLKDVRRVHMNIAENQLDALELLMMGRADAFIGNKWTAQYYLEKHGKETEYKIIDDPIQPADYAVAVQGGNTDLIKEINHGLLTIRANGTYNDIYNKWFNEANSKMLQQMKSIVHLLISILAGAGMILIMGFVWNKRLKKEVMKQTKALKEAYQRLEQSQKEMANQGAFKEQILNNVPNGIVTFDVNWHVTSMNKEAKSVLLTDEEWQNHSIIKEAFQNYVNEREEQISGEVEFTQNGKAYFMYYHLRPLLNINNEKTGFLLIFENRTEEKKLHEKLVIQEKMRAIGQLSAGIAHEIRNPLTSIKTFVELLPIKYDNPSFREAIKEHVPSEINRLNQIIEDLLDYSRPKAPKKELCIVKEWLNSIFILFEPTLRKENIDFSINVDEELTIYADKQQLKQVLVNMILNAIDAMKEQEIKRLKISAFPNEKFTTIQIEDTGRGMTKQEIEKCYDPFFTTKPTGVGLGMTISLKLVKENGGDIEMESLYGKGTTIQIILPRSIEKEGES</sequence>
<feature type="coiled-coil region" evidence="11">
    <location>
        <begin position="284"/>
        <end position="315"/>
    </location>
</feature>
<dbReference type="Gene3D" id="1.10.287.130">
    <property type="match status" value="1"/>
</dbReference>
<dbReference type="Proteomes" id="UP001225646">
    <property type="component" value="Unassembled WGS sequence"/>
</dbReference>
<evidence type="ECO:0000256" key="6">
    <source>
        <dbReference type="ARBA" id="ARBA00022777"/>
    </source>
</evidence>
<dbReference type="SMART" id="SM00388">
    <property type="entry name" value="HisKA"/>
    <property type="match status" value="1"/>
</dbReference>
<comment type="catalytic activity">
    <reaction evidence="1">
        <text>ATP + protein L-histidine = ADP + protein N-phospho-L-histidine.</text>
        <dbReference type="EC" id="2.7.13.3"/>
    </reaction>
</comment>
<dbReference type="PROSITE" id="PS50109">
    <property type="entry name" value="HIS_KIN"/>
    <property type="match status" value="1"/>
</dbReference>
<dbReference type="PANTHER" id="PTHR43065">
    <property type="entry name" value="SENSOR HISTIDINE KINASE"/>
    <property type="match status" value="1"/>
</dbReference>
<evidence type="ECO:0000313" key="14">
    <source>
        <dbReference type="EMBL" id="MDQ0161832.1"/>
    </source>
</evidence>
<dbReference type="Gene3D" id="3.30.565.10">
    <property type="entry name" value="Histidine kinase-like ATPase, C-terminal domain"/>
    <property type="match status" value="1"/>
</dbReference>
<keyword evidence="3" id="KW-0597">Phosphoprotein</keyword>
<dbReference type="SUPFAM" id="SSF53850">
    <property type="entry name" value="Periplasmic binding protein-like II"/>
    <property type="match status" value="1"/>
</dbReference>
<dbReference type="InterPro" id="IPR001320">
    <property type="entry name" value="Iontro_rcpt_C"/>
</dbReference>
<dbReference type="SUPFAM" id="SSF47384">
    <property type="entry name" value="Homodimeric domain of signal transducing histidine kinase"/>
    <property type="match status" value="1"/>
</dbReference>
<dbReference type="Pfam" id="PF02518">
    <property type="entry name" value="HATPase_c"/>
    <property type="match status" value="1"/>
</dbReference>
<feature type="transmembrane region" description="Helical" evidence="12">
    <location>
        <begin position="262"/>
        <end position="283"/>
    </location>
</feature>
<protein>
    <recommendedName>
        <fullName evidence="2">histidine kinase</fullName>
        <ecNumber evidence="2">2.7.13.3</ecNumber>
    </recommendedName>
</protein>
<dbReference type="Gene3D" id="3.40.190.10">
    <property type="entry name" value="Periplasmic binding protein-like II"/>
    <property type="match status" value="2"/>
</dbReference>
<reference evidence="14 15" key="1">
    <citation type="submission" date="2023-07" db="EMBL/GenBank/DDBJ databases">
        <title>Genomic Encyclopedia of Type Strains, Phase IV (KMG-IV): sequencing the most valuable type-strain genomes for metagenomic binning, comparative biology and taxonomic classification.</title>
        <authorList>
            <person name="Goeker M."/>
        </authorList>
    </citation>
    <scope>NUCLEOTIDE SEQUENCE [LARGE SCALE GENOMIC DNA]</scope>
    <source>
        <strain evidence="14 15">DSM 19092</strain>
    </source>
</reference>
<keyword evidence="11" id="KW-0175">Coiled coil</keyword>
<evidence type="ECO:0000256" key="3">
    <source>
        <dbReference type="ARBA" id="ARBA00022553"/>
    </source>
</evidence>
<evidence type="ECO:0000256" key="11">
    <source>
        <dbReference type="SAM" id="Coils"/>
    </source>
</evidence>
<keyword evidence="8" id="KW-0902">Two-component regulatory system</keyword>
<evidence type="ECO:0000256" key="7">
    <source>
        <dbReference type="ARBA" id="ARBA00022840"/>
    </source>
</evidence>
<dbReference type="EMBL" id="JAUSTR010000001">
    <property type="protein sequence ID" value="MDQ0161832.1"/>
    <property type="molecule type" value="Genomic_DNA"/>
</dbReference>
<dbReference type="InterPro" id="IPR003594">
    <property type="entry name" value="HATPase_dom"/>
</dbReference>
<evidence type="ECO:0000256" key="2">
    <source>
        <dbReference type="ARBA" id="ARBA00012438"/>
    </source>
</evidence>
<dbReference type="Gene3D" id="3.30.450.20">
    <property type="entry name" value="PAS domain"/>
    <property type="match status" value="1"/>
</dbReference>
<keyword evidence="12" id="KW-1133">Transmembrane helix</keyword>
<keyword evidence="12" id="KW-0472">Membrane</keyword>
<keyword evidence="6" id="KW-0418">Kinase</keyword>